<organism evidence="2">
    <name type="scientific">Graphocephala atropunctata</name>
    <dbReference type="NCBI Taxonomy" id="36148"/>
    <lineage>
        <taxon>Eukaryota</taxon>
        <taxon>Metazoa</taxon>
        <taxon>Ecdysozoa</taxon>
        <taxon>Arthropoda</taxon>
        <taxon>Hexapoda</taxon>
        <taxon>Insecta</taxon>
        <taxon>Pterygota</taxon>
        <taxon>Neoptera</taxon>
        <taxon>Paraneoptera</taxon>
        <taxon>Hemiptera</taxon>
        <taxon>Auchenorrhyncha</taxon>
        <taxon>Membracoidea</taxon>
        <taxon>Cicadellidae</taxon>
        <taxon>Cicadellinae</taxon>
        <taxon>Cicadellini</taxon>
        <taxon>Graphocephala</taxon>
    </lineage>
</organism>
<proteinExistence type="predicted"/>
<dbReference type="SUPFAM" id="SSF51735">
    <property type="entry name" value="NAD(P)-binding Rossmann-fold domains"/>
    <property type="match status" value="1"/>
</dbReference>
<dbReference type="PANTHER" id="PTHR43355:SF2">
    <property type="entry name" value="FLAVIN REDUCTASE (NADPH)"/>
    <property type="match status" value="1"/>
</dbReference>
<sequence length="204" mass="22002">MNKIAVFGATGTTGLCVLKFAVEKGLSIRALVRNPAKVPQEYEETVDVVKGDVLNVENVNDTLKGQHAAIVLLGMGNILGPTTVMSKGLENIIGGMKSQNVDVVSVCLSVNLFAEPEKVQPMFPEIFAEHRKMYDSLKASGLKWIAVNAPLINNQPPSGYVTAHTAIKGLTSVSKYDLAKFFVDSVSMPEHYQKSVGIASNPRE</sequence>
<dbReference type="Gene3D" id="3.40.50.720">
    <property type="entry name" value="NAD(P)-binding Rossmann-like Domain"/>
    <property type="match status" value="1"/>
</dbReference>
<protein>
    <recommendedName>
        <fullName evidence="1">NAD(P)-binding domain-containing protein</fullName>
    </recommendedName>
</protein>
<dbReference type="PANTHER" id="PTHR43355">
    <property type="entry name" value="FLAVIN REDUCTASE (NADPH)"/>
    <property type="match status" value="1"/>
</dbReference>
<dbReference type="AlphaFoldDB" id="A0A1B6MAT5"/>
<dbReference type="EMBL" id="GEBQ01006938">
    <property type="protein sequence ID" value="JAT33039.1"/>
    <property type="molecule type" value="Transcribed_RNA"/>
</dbReference>
<name>A0A1B6MAT5_9HEMI</name>
<dbReference type="GO" id="GO:0004074">
    <property type="term" value="F:biliverdin reductase [NAD(P)H] activity"/>
    <property type="evidence" value="ECO:0007669"/>
    <property type="project" value="TreeGrafter"/>
</dbReference>
<dbReference type="Pfam" id="PF13460">
    <property type="entry name" value="NAD_binding_10"/>
    <property type="match status" value="1"/>
</dbReference>
<dbReference type="InterPro" id="IPR051606">
    <property type="entry name" value="Polyketide_Oxido-like"/>
</dbReference>
<dbReference type="InterPro" id="IPR016040">
    <property type="entry name" value="NAD(P)-bd_dom"/>
</dbReference>
<dbReference type="InterPro" id="IPR036291">
    <property type="entry name" value="NAD(P)-bd_dom_sf"/>
</dbReference>
<gene>
    <name evidence="2" type="ORF">g.9954</name>
</gene>
<feature type="domain" description="NAD(P)-binding" evidence="1">
    <location>
        <begin position="8"/>
        <end position="188"/>
    </location>
</feature>
<evidence type="ECO:0000313" key="2">
    <source>
        <dbReference type="EMBL" id="JAT33039.1"/>
    </source>
</evidence>
<evidence type="ECO:0000259" key="1">
    <source>
        <dbReference type="Pfam" id="PF13460"/>
    </source>
</evidence>
<reference evidence="2" key="1">
    <citation type="submission" date="2015-11" db="EMBL/GenBank/DDBJ databases">
        <title>De novo transcriptome assembly of four potential Pierce s Disease insect vectors from Arizona vineyards.</title>
        <authorList>
            <person name="Tassone E.E."/>
        </authorList>
    </citation>
    <scope>NUCLEOTIDE SEQUENCE</scope>
</reference>
<dbReference type="GO" id="GO:0042602">
    <property type="term" value="F:riboflavin reductase (NADPH) activity"/>
    <property type="evidence" value="ECO:0007669"/>
    <property type="project" value="TreeGrafter"/>
</dbReference>
<accession>A0A1B6MAT5</accession>